<evidence type="ECO:0000313" key="3">
    <source>
        <dbReference type="Proteomes" id="UP000774935"/>
    </source>
</evidence>
<organism evidence="2 3">
    <name type="scientific">Pontibacter populi</name>
    <dbReference type="NCBI Taxonomy" id="890055"/>
    <lineage>
        <taxon>Bacteria</taxon>
        <taxon>Pseudomonadati</taxon>
        <taxon>Bacteroidota</taxon>
        <taxon>Cytophagia</taxon>
        <taxon>Cytophagales</taxon>
        <taxon>Hymenobacteraceae</taxon>
        <taxon>Pontibacter</taxon>
    </lineage>
</organism>
<dbReference type="PANTHER" id="PTHR38590:SF1">
    <property type="entry name" value="BLL0828 PROTEIN"/>
    <property type="match status" value="1"/>
</dbReference>
<keyword evidence="3" id="KW-1185">Reference proteome</keyword>
<dbReference type="EMBL" id="JAHWXQ010000001">
    <property type="protein sequence ID" value="MBW3363594.1"/>
    <property type="molecule type" value="Genomic_DNA"/>
</dbReference>
<comment type="caution">
    <text evidence="2">The sequence shown here is derived from an EMBL/GenBank/DDBJ whole genome shotgun (WGS) entry which is preliminary data.</text>
</comment>
<dbReference type="InterPro" id="IPR011335">
    <property type="entry name" value="Restrct_endonuc-II-like"/>
</dbReference>
<feature type="domain" description="DUF559" evidence="1">
    <location>
        <begin position="9"/>
        <end position="114"/>
    </location>
</feature>
<proteinExistence type="predicted"/>
<dbReference type="Proteomes" id="UP000774935">
    <property type="component" value="Unassembled WGS sequence"/>
</dbReference>
<dbReference type="RefSeq" id="WP_199108203.1">
    <property type="nucleotide sequence ID" value="NZ_JAHWXQ010000001.1"/>
</dbReference>
<reference evidence="2 3" key="1">
    <citation type="submission" date="2021-07" db="EMBL/GenBank/DDBJ databases">
        <authorList>
            <person name="Kim M.K."/>
        </authorList>
    </citation>
    <scope>NUCLEOTIDE SEQUENCE [LARGE SCALE GENOMIC DNA]</scope>
    <source>
        <strain evidence="2 3">HLY7-15</strain>
    </source>
</reference>
<protein>
    <submittedName>
        <fullName evidence="2">DUF559 domain-containing protein</fullName>
    </submittedName>
</protein>
<evidence type="ECO:0000313" key="2">
    <source>
        <dbReference type="EMBL" id="MBW3363594.1"/>
    </source>
</evidence>
<evidence type="ECO:0000259" key="1">
    <source>
        <dbReference type="Pfam" id="PF04480"/>
    </source>
</evidence>
<dbReference type="Gene3D" id="3.40.960.10">
    <property type="entry name" value="VSR Endonuclease"/>
    <property type="match status" value="1"/>
</dbReference>
<dbReference type="Pfam" id="PF04480">
    <property type="entry name" value="DUF559"/>
    <property type="match status" value="1"/>
</dbReference>
<name>A0ABS6X7H5_9BACT</name>
<dbReference type="PANTHER" id="PTHR38590">
    <property type="entry name" value="BLL0828 PROTEIN"/>
    <property type="match status" value="1"/>
</dbReference>
<sequence>MEIHNRKYLKAKRQKLRGNLTPAEAELWKYLKDGKLDCRKFRRQHSIDNFIVDFYCPSENLVIELDGQVHNQPTINEADFERDKKLSELGLTVLRFENKEVFQNLQAVLHEISSNFSK</sequence>
<dbReference type="InterPro" id="IPR047216">
    <property type="entry name" value="Endonuclease_DUF559_bact"/>
</dbReference>
<dbReference type="InterPro" id="IPR007569">
    <property type="entry name" value="DUF559"/>
</dbReference>
<dbReference type="CDD" id="cd01038">
    <property type="entry name" value="Endonuclease_DUF559"/>
    <property type="match status" value="1"/>
</dbReference>
<gene>
    <name evidence="2" type="ORF">KYK27_00970</name>
</gene>
<accession>A0ABS6X7H5</accession>
<dbReference type="SUPFAM" id="SSF52980">
    <property type="entry name" value="Restriction endonuclease-like"/>
    <property type="match status" value="1"/>
</dbReference>